<feature type="transmembrane region" description="Helical" evidence="7">
    <location>
        <begin position="184"/>
        <end position="204"/>
    </location>
</feature>
<dbReference type="RefSeq" id="WP_141382338.1">
    <property type="nucleotide sequence ID" value="NZ_BJNF01000010.1"/>
</dbReference>
<dbReference type="EC" id="2.5.1.145" evidence="7"/>
<accession>A0A4Y3W6I8</accession>
<keyword evidence="6 7" id="KW-0472">Membrane</keyword>
<evidence type="ECO:0000256" key="6">
    <source>
        <dbReference type="ARBA" id="ARBA00023136"/>
    </source>
</evidence>
<evidence type="ECO:0000256" key="5">
    <source>
        <dbReference type="ARBA" id="ARBA00022989"/>
    </source>
</evidence>
<feature type="binding site" evidence="7">
    <location>
        <position position="147"/>
    </location>
    <ligand>
        <name>a 1,2-diacyl-sn-glycero-3-phospho-(1'-sn-glycerol)</name>
        <dbReference type="ChEBI" id="CHEBI:64716"/>
    </ligand>
</feature>
<keyword evidence="3 7" id="KW-0808">Transferase</keyword>
<keyword evidence="8" id="KW-0449">Lipoprotein</keyword>
<dbReference type="EMBL" id="BJNF01000010">
    <property type="protein sequence ID" value="GEC14583.1"/>
    <property type="molecule type" value="Genomic_DNA"/>
</dbReference>
<reference evidence="8 9" key="1">
    <citation type="submission" date="2019-06" db="EMBL/GenBank/DDBJ databases">
        <title>Whole genome shotgun sequence of Nitrobacter winogradskyi NBRC 14297.</title>
        <authorList>
            <person name="Hosoyama A."/>
            <person name="Uohara A."/>
            <person name="Ohji S."/>
            <person name="Ichikawa N."/>
        </authorList>
    </citation>
    <scope>NUCLEOTIDE SEQUENCE [LARGE SCALE GENOMIC DNA]</scope>
    <source>
        <strain evidence="8 9">NBRC 14297</strain>
    </source>
</reference>
<comment type="similarity">
    <text evidence="1 7">Belongs to the Lgt family.</text>
</comment>
<dbReference type="InterPro" id="IPR001640">
    <property type="entry name" value="Lgt"/>
</dbReference>
<evidence type="ECO:0000256" key="3">
    <source>
        <dbReference type="ARBA" id="ARBA00022679"/>
    </source>
</evidence>
<dbReference type="HAMAP" id="MF_01147">
    <property type="entry name" value="Lgt"/>
    <property type="match status" value="1"/>
</dbReference>
<dbReference type="Pfam" id="PF01790">
    <property type="entry name" value="LGT"/>
    <property type="match status" value="1"/>
</dbReference>
<feature type="transmembrane region" description="Helical" evidence="7">
    <location>
        <begin position="104"/>
        <end position="121"/>
    </location>
</feature>
<comment type="catalytic activity">
    <reaction evidence="7">
        <text>L-cysteinyl-[prolipoprotein] + a 1,2-diacyl-sn-glycero-3-phospho-(1'-sn-glycerol) = an S-1,2-diacyl-sn-glyceryl-L-cysteinyl-[prolipoprotein] + sn-glycerol 1-phosphate + H(+)</text>
        <dbReference type="Rhea" id="RHEA:56712"/>
        <dbReference type="Rhea" id="RHEA-COMP:14679"/>
        <dbReference type="Rhea" id="RHEA-COMP:14680"/>
        <dbReference type="ChEBI" id="CHEBI:15378"/>
        <dbReference type="ChEBI" id="CHEBI:29950"/>
        <dbReference type="ChEBI" id="CHEBI:57685"/>
        <dbReference type="ChEBI" id="CHEBI:64716"/>
        <dbReference type="ChEBI" id="CHEBI:140658"/>
        <dbReference type="EC" id="2.5.1.145"/>
    </reaction>
</comment>
<dbReference type="Proteomes" id="UP000318825">
    <property type="component" value="Unassembled WGS sequence"/>
</dbReference>
<evidence type="ECO:0000313" key="9">
    <source>
        <dbReference type="Proteomes" id="UP000318825"/>
    </source>
</evidence>
<dbReference type="UniPathway" id="UPA00664"/>
<feature type="transmembrane region" description="Helical" evidence="7">
    <location>
        <begin position="211"/>
        <end position="228"/>
    </location>
</feature>
<dbReference type="PANTHER" id="PTHR30589">
    <property type="entry name" value="PROLIPOPROTEIN DIACYLGLYCERYL TRANSFERASE"/>
    <property type="match status" value="1"/>
</dbReference>
<dbReference type="GO" id="GO:0042158">
    <property type="term" value="P:lipoprotein biosynthetic process"/>
    <property type="evidence" value="ECO:0007669"/>
    <property type="project" value="UniProtKB-UniRule"/>
</dbReference>
<comment type="function">
    <text evidence="7">Catalyzes the transfer of the diacylglyceryl group from phosphatidylglycerol to the sulfhydryl group of the N-terminal cysteine of a prolipoprotein, the first step in the formation of mature lipoproteins.</text>
</comment>
<dbReference type="NCBIfam" id="TIGR00544">
    <property type="entry name" value="lgt"/>
    <property type="match status" value="1"/>
</dbReference>
<protein>
    <recommendedName>
        <fullName evidence="7">Phosphatidylglycerol--prolipoprotein diacylglyceryl transferase</fullName>
        <ecNumber evidence="7">2.5.1.145</ecNumber>
    </recommendedName>
</protein>
<evidence type="ECO:0000313" key="8">
    <source>
        <dbReference type="EMBL" id="GEC14583.1"/>
    </source>
</evidence>
<dbReference type="PROSITE" id="PS01311">
    <property type="entry name" value="LGT"/>
    <property type="match status" value="1"/>
</dbReference>
<feature type="transmembrane region" description="Helical" evidence="7">
    <location>
        <begin position="240"/>
        <end position="267"/>
    </location>
</feature>
<comment type="pathway">
    <text evidence="7">Protein modification; lipoprotein biosynthesis (diacylglyceryl transfer).</text>
</comment>
<comment type="caution">
    <text evidence="8">The sequence shown here is derived from an EMBL/GenBank/DDBJ whole genome shotgun (WGS) entry which is preliminary data.</text>
</comment>
<organism evidence="8 9">
    <name type="scientific">Nitrobacter winogradskyi</name>
    <name type="common">Nitrobacter agilis</name>
    <dbReference type="NCBI Taxonomy" id="913"/>
    <lineage>
        <taxon>Bacteria</taxon>
        <taxon>Pseudomonadati</taxon>
        <taxon>Pseudomonadota</taxon>
        <taxon>Alphaproteobacteria</taxon>
        <taxon>Hyphomicrobiales</taxon>
        <taxon>Nitrobacteraceae</taxon>
        <taxon>Nitrobacter</taxon>
    </lineage>
</organism>
<proteinExistence type="inferred from homology"/>
<dbReference type="OrthoDB" id="871140at2"/>
<comment type="subcellular location">
    <subcellularLocation>
        <location evidence="7">Cell membrane</location>
        <topology evidence="7">Multi-pass membrane protein</topology>
    </subcellularLocation>
</comment>
<feature type="transmembrane region" description="Helical" evidence="7">
    <location>
        <begin position="128"/>
        <end position="149"/>
    </location>
</feature>
<evidence type="ECO:0000256" key="7">
    <source>
        <dbReference type="HAMAP-Rule" id="MF_01147"/>
    </source>
</evidence>
<evidence type="ECO:0000256" key="4">
    <source>
        <dbReference type="ARBA" id="ARBA00022692"/>
    </source>
</evidence>
<feature type="transmembrane region" description="Helical" evidence="7">
    <location>
        <begin position="20"/>
        <end position="44"/>
    </location>
</feature>
<sequence>MFLLITYPVFDPVAISLGPIAIRWYALAYIGGIMLGWLYARALLRSEKLWGGPAPISVVQLDDFILWVTIAIIVGGRVGYVLFYNPDYFIRHPAQIFQLWNGGMSFHGGFMGCVAAVILFCRRHGLPILSLGDVATAVGPIGLFLGRIANFINSELWGRPADPSLPWAMVFPNGGPLPRHPSQLYEAALEGILLFTVLALMIRLGALKRPGLILGSFITLYAMARIVAEFFREPDPQLGFLWGGLTMGMLLSIPMVIIGLGIVYAAWSRGSRASDAQAIPNPGASTKVDRD</sequence>
<keyword evidence="5 7" id="KW-1133">Transmembrane helix</keyword>
<dbReference type="AlphaFoldDB" id="A0A4Y3W6I8"/>
<dbReference type="GO" id="GO:0005886">
    <property type="term" value="C:plasma membrane"/>
    <property type="evidence" value="ECO:0007669"/>
    <property type="project" value="UniProtKB-SubCell"/>
</dbReference>
<feature type="transmembrane region" description="Helical" evidence="7">
    <location>
        <begin position="64"/>
        <end position="84"/>
    </location>
</feature>
<evidence type="ECO:0000256" key="2">
    <source>
        <dbReference type="ARBA" id="ARBA00022475"/>
    </source>
</evidence>
<gene>
    <name evidence="7 8" type="primary">lgt</name>
    <name evidence="8" type="ORF">NWI01_04750</name>
</gene>
<dbReference type="PANTHER" id="PTHR30589:SF0">
    <property type="entry name" value="PHOSPHATIDYLGLYCEROL--PROLIPOPROTEIN DIACYLGLYCERYL TRANSFERASE"/>
    <property type="match status" value="1"/>
</dbReference>
<keyword evidence="2 7" id="KW-1003">Cell membrane</keyword>
<dbReference type="GO" id="GO:0008961">
    <property type="term" value="F:phosphatidylglycerol-prolipoprotein diacylglyceryl transferase activity"/>
    <property type="evidence" value="ECO:0007669"/>
    <property type="project" value="UniProtKB-UniRule"/>
</dbReference>
<evidence type="ECO:0000256" key="1">
    <source>
        <dbReference type="ARBA" id="ARBA00007150"/>
    </source>
</evidence>
<keyword evidence="4 7" id="KW-0812">Transmembrane</keyword>
<name>A0A4Y3W6I8_NITWI</name>